<sequence length="161" mass="18570">MFTEKRKNIDDRPIDESAEFDPDKAMKYEVADADEFVRIRDSMKPDLLAYLTPHTAEEYRLMGATLYLAADKKSGFGFKPDKQLISVFSLYKRRGRQIVELTARLGATSVECLGEMLRRLYGQAGFQVVESLPWDEALAPKHWDYNGHGRPNYYILKRIVS</sequence>
<dbReference type="Proteomes" id="UP000178656">
    <property type="component" value="Unassembled WGS sequence"/>
</dbReference>
<organism evidence="1 2">
    <name type="scientific">Candidatus Falkowbacteria bacterium RIFOXYC2_FULL_48_21</name>
    <dbReference type="NCBI Taxonomy" id="1798005"/>
    <lineage>
        <taxon>Bacteria</taxon>
        <taxon>Candidatus Falkowiibacteriota</taxon>
    </lineage>
</organism>
<accession>A0A1F5T8S7</accession>
<evidence type="ECO:0000313" key="1">
    <source>
        <dbReference type="EMBL" id="OGF35163.1"/>
    </source>
</evidence>
<proteinExistence type="predicted"/>
<evidence type="ECO:0008006" key="3">
    <source>
        <dbReference type="Google" id="ProtNLM"/>
    </source>
</evidence>
<protein>
    <recommendedName>
        <fullName evidence="3">N-acetyltransferase domain-containing protein</fullName>
    </recommendedName>
</protein>
<dbReference type="EMBL" id="MFGM01000055">
    <property type="protein sequence ID" value="OGF35163.1"/>
    <property type="molecule type" value="Genomic_DNA"/>
</dbReference>
<dbReference type="AlphaFoldDB" id="A0A1F5T8S7"/>
<comment type="caution">
    <text evidence="1">The sequence shown here is derived from an EMBL/GenBank/DDBJ whole genome shotgun (WGS) entry which is preliminary data.</text>
</comment>
<name>A0A1F5T8S7_9BACT</name>
<evidence type="ECO:0000313" key="2">
    <source>
        <dbReference type="Proteomes" id="UP000178656"/>
    </source>
</evidence>
<reference evidence="1 2" key="1">
    <citation type="journal article" date="2016" name="Nat. Commun.">
        <title>Thousands of microbial genomes shed light on interconnected biogeochemical processes in an aquifer system.</title>
        <authorList>
            <person name="Anantharaman K."/>
            <person name="Brown C.T."/>
            <person name="Hug L.A."/>
            <person name="Sharon I."/>
            <person name="Castelle C.J."/>
            <person name="Probst A.J."/>
            <person name="Thomas B.C."/>
            <person name="Singh A."/>
            <person name="Wilkins M.J."/>
            <person name="Karaoz U."/>
            <person name="Brodie E.L."/>
            <person name="Williams K.H."/>
            <person name="Hubbard S.S."/>
            <person name="Banfield J.F."/>
        </authorList>
    </citation>
    <scope>NUCLEOTIDE SEQUENCE [LARGE SCALE GENOMIC DNA]</scope>
</reference>
<gene>
    <name evidence="1" type="ORF">A2482_00530</name>
</gene>